<evidence type="ECO:0000313" key="2">
    <source>
        <dbReference type="Proteomes" id="UP001162164"/>
    </source>
</evidence>
<dbReference type="Proteomes" id="UP001162164">
    <property type="component" value="Unassembled WGS sequence"/>
</dbReference>
<comment type="caution">
    <text evidence="1">The sequence shown here is derived from an EMBL/GenBank/DDBJ whole genome shotgun (WGS) entry which is preliminary data.</text>
</comment>
<reference evidence="1" key="1">
    <citation type="journal article" date="2023" name="Insect Mol. Biol.">
        <title>Genome sequencing provides insights into the evolution of gene families encoding plant cell wall-degrading enzymes in longhorned beetles.</title>
        <authorList>
            <person name="Shin N.R."/>
            <person name="Okamura Y."/>
            <person name="Kirsch R."/>
            <person name="Pauchet Y."/>
        </authorList>
    </citation>
    <scope>NUCLEOTIDE SEQUENCE</scope>
    <source>
        <strain evidence="1">MMC_N1</strain>
    </source>
</reference>
<evidence type="ECO:0000313" key="1">
    <source>
        <dbReference type="EMBL" id="KAJ8984667.1"/>
    </source>
</evidence>
<sequence>MNARLCLLTQNIDLMNREKEDQLPLMQSFAVLSDKLDPLVEGVQKNRQKWLEIAAENCLVPPTVAGEERDDNDNLIVVESNVKIESTNAE</sequence>
<accession>A0ABQ9K547</accession>
<proteinExistence type="predicted"/>
<keyword evidence="2" id="KW-1185">Reference proteome</keyword>
<protein>
    <submittedName>
        <fullName evidence="1">Uncharacterized protein</fullName>
    </submittedName>
</protein>
<gene>
    <name evidence="1" type="ORF">NQ317_015758</name>
</gene>
<name>A0ABQ9K547_9CUCU</name>
<dbReference type="EMBL" id="JAPWTJ010000029">
    <property type="protein sequence ID" value="KAJ8984667.1"/>
    <property type="molecule type" value="Genomic_DNA"/>
</dbReference>
<organism evidence="1 2">
    <name type="scientific">Molorchus minor</name>
    <dbReference type="NCBI Taxonomy" id="1323400"/>
    <lineage>
        <taxon>Eukaryota</taxon>
        <taxon>Metazoa</taxon>
        <taxon>Ecdysozoa</taxon>
        <taxon>Arthropoda</taxon>
        <taxon>Hexapoda</taxon>
        <taxon>Insecta</taxon>
        <taxon>Pterygota</taxon>
        <taxon>Neoptera</taxon>
        <taxon>Endopterygota</taxon>
        <taxon>Coleoptera</taxon>
        <taxon>Polyphaga</taxon>
        <taxon>Cucujiformia</taxon>
        <taxon>Chrysomeloidea</taxon>
        <taxon>Cerambycidae</taxon>
        <taxon>Lamiinae</taxon>
        <taxon>Monochamini</taxon>
        <taxon>Molorchus</taxon>
    </lineage>
</organism>